<comment type="caution">
    <text evidence="3">The sequence shown here is derived from an EMBL/GenBank/DDBJ whole genome shotgun (WGS) entry which is preliminary data.</text>
</comment>
<evidence type="ECO:0000313" key="5">
    <source>
        <dbReference type="Proteomes" id="UP000235392"/>
    </source>
</evidence>
<dbReference type="EMBL" id="PGCI01000248">
    <property type="protein sequence ID" value="PLW32222.1"/>
    <property type="molecule type" value="Genomic_DNA"/>
</dbReference>
<dbReference type="EMBL" id="PGCJ01000206">
    <property type="protein sequence ID" value="PLW38530.1"/>
    <property type="molecule type" value="Genomic_DNA"/>
</dbReference>
<dbReference type="Proteomes" id="UP000235388">
    <property type="component" value="Unassembled WGS sequence"/>
</dbReference>
<dbReference type="EMBL" id="PGCJ01001233">
    <property type="protein sequence ID" value="PLW07366.1"/>
    <property type="molecule type" value="Genomic_DNA"/>
</dbReference>
<sequence>MFQFGYDLHKGGLERAQALIKTSLDYHIAEMTQHFKRATAKSHPAGFETISDSLRN</sequence>
<dbReference type="Proteomes" id="UP000235392">
    <property type="component" value="Unassembled WGS sequence"/>
</dbReference>
<organism evidence="3 4">
    <name type="scientific">Puccinia coronata f. sp. avenae</name>
    <dbReference type="NCBI Taxonomy" id="200324"/>
    <lineage>
        <taxon>Eukaryota</taxon>
        <taxon>Fungi</taxon>
        <taxon>Dikarya</taxon>
        <taxon>Basidiomycota</taxon>
        <taxon>Pucciniomycotina</taxon>
        <taxon>Pucciniomycetes</taxon>
        <taxon>Pucciniales</taxon>
        <taxon>Pucciniaceae</taxon>
        <taxon>Puccinia</taxon>
    </lineage>
</organism>
<evidence type="ECO:0000313" key="3">
    <source>
        <dbReference type="EMBL" id="PLW38530.1"/>
    </source>
</evidence>
<accession>A0A2N5UL84</accession>
<evidence type="ECO:0000313" key="2">
    <source>
        <dbReference type="EMBL" id="PLW32222.1"/>
    </source>
</evidence>
<protein>
    <submittedName>
        <fullName evidence="3">Uncharacterized protein</fullName>
    </submittedName>
</protein>
<keyword evidence="4" id="KW-1185">Reference proteome</keyword>
<proteinExistence type="predicted"/>
<name>A0A2N5UL84_9BASI</name>
<evidence type="ECO:0000313" key="4">
    <source>
        <dbReference type="Proteomes" id="UP000235388"/>
    </source>
</evidence>
<gene>
    <name evidence="3" type="ORF">PCANC_23453</name>
    <name evidence="1" type="ORF">PCANC_27838</name>
    <name evidence="2" type="ORF">PCASD_21982</name>
</gene>
<evidence type="ECO:0000313" key="1">
    <source>
        <dbReference type="EMBL" id="PLW07366.1"/>
    </source>
</evidence>
<dbReference type="AlphaFoldDB" id="A0A2N5UL84"/>
<reference evidence="4 5" key="1">
    <citation type="submission" date="2017-11" db="EMBL/GenBank/DDBJ databases">
        <title>De novo assembly and phasing of dikaryotic genomes from two isolates of Puccinia coronata f. sp. avenae, the causal agent of oat crown rust.</title>
        <authorList>
            <person name="Miller M.E."/>
            <person name="Zhang Y."/>
            <person name="Omidvar V."/>
            <person name="Sperschneider J."/>
            <person name="Schwessinger B."/>
            <person name="Raley C."/>
            <person name="Palmer J.M."/>
            <person name="Garnica D."/>
            <person name="Upadhyaya N."/>
            <person name="Rathjen J."/>
            <person name="Taylor J.M."/>
            <person name="Park R.F."/>
            <person name="Dodds P.N."/>
            <person name="Hirsch C.D."/>
            <person name="Kianian S.F."/>
            <person name="Figueroa M."/>
        </authorList>
    </citation>
    <scope>NUCLEOTIDE SEQUENCE [LARGE SCALE GENOMIC DNA]</scope>
    <source>
        <strain evidence="3">12NC29</strain>
        <strain evidence="2">12SD80</strain>
    </source>
</reference>